<dbReference type="EMBL" id="CP039345">
    <property type="protein sequence ID" value="QCD78345.1"/>
    <property type="molecule type" value="Genomic_DNA"/>
</dbReference>
<sequence length="146" mass="15801">MLGDRPRAQSLPPYLLFALGADWQAKTPASRSHQTRPRPSLKVGGAIRSFSLTNLNAPATRKHILPIATTYEGHSSSNTTDRRSPEILRSLNVVAVIAVLPILSCIHSADASNKTHAHEAALSPFVSRILANFVRCLRDPDSMGAL</sequence>
<name>A0A4D6KP49_VIGUN</name>
<proteinExistence type="predicted"/>
<accession>A0A4D6KP49</accession>
<organism evidence="1 2">
    <name type="scientific">Vigna unguiculata</name>
    <name type="common">Cowpea</name>
    <dbReference type="NCBI Taxonomy" id="3917"/>
    <lineage>
        <taxon>Eukaryota</taxon>
        <taxon>Viridiplantae</taxon>
        <taxon>Streptophyta</taxon>
        <taxon>Embryophyta</taxon>
        <taxon>Tracheophyta</taxon>
        <taxon>Spermatophyta</taxon>
        <taxon>Magnoliopsida</taxon>
        <taxon>eudicotyledons</taxon>
        <taxon>Gunneridae</taxon>
        <taxon>Pentapetalae</taxon>
        <taxon>rosids</taxon>
        <taxon>fabids</taxon>
        <taxon>Fabales</taxon>
        <taxon>Fabaceae</taxon>
        <taxon>Papilionoideae</taxon>
        <taxon>50 kb inversion clade</taxon>
        <taxon>NPAAA clade</taxon>
        <taxon>indigoferoid/millettioid clade</taxon>
        <taxon>Phaseoleae</taxon>
        <taxon>Vigna</taxon>
    </lineage>
</organism>
<evidence type="ECO:0000313" key="2">
    <source>
        <dbReference type="Proteomes" id="UP000501690"/>
    </source>
</evidence>
<keyword evidence="2" id="KW-1185">Reference proteome</keyword>
<evidence type="ECO:0000313" key="1">
    <source>
        <dbReference type="EMBL" id="QCD78345.1"/>
    </source>
</evidence>
<reference evidence="1 2" key="1">
    <citation type="submission" date="2019-04" db="EMBL/GenBank/DDBJ databases">
        <title>An improved genome assembly and genetic linkage map for asparagus bean, Vigna unguiculata ssp. sesquipedialis.</title>
        <authorList>
            <person name="Xia Q."/>
            <person name="Zhang R."/>
            <person name="Dong Y."/>
        </authorList>
    </citation>
    <scope>NUCLEOTIDE SEQUENCE [LARGE SCALE GENOMIC DNA]</scope>
    <source>
        <tissue evidence="1">Leaf</tissue>
    </source>
</reference>
<protein>
    <submittedName>
        <fullName evidence="1">Uncharacterized protein</fullName>
    </submittedName>
</protein>
<dbReference type="Proteomes" id="UP000501690">
    <property type="component" value="Linkage Group LG1"/>
</dbReference>
<gene>
    <name evidence="1" type="ORF">DEO72_LG1g1977</name>
</gene>
<dbReference type="AlphaFoldDB" id="A0A4D6KP49"/>